<dbReference type="Proteomes" id="UP000663889">
    <property type="component" value="Unassembled WGS sequence"/>
</dbReference>
<feature type="chain" id="PRO_5036227662" evidence="2">
    <location>
        <begin position="18"/>
        <end position="144"/>
    </location>
</feature>
<dbReference type="PANTHER" id="PTHR19444">
    <property type="entry name" value="UNC-93 RELATED"/>
    <property type="match status" value="1"/>
</dbReference>
<evidence type="ECO:0000313" key="4">
    <source>
        <dbReference type="EMBL" id="CAF1434456.1"/>
    </source>
</evidence>
<sequence length="144" mass="16229">MVFLASVLCGIARAAMGTAQCSYVAALGRHEADIIGSDRESMVKKYFAIFFSALQSSQIWGNLIAYHFLQDNSGELISRNLDLCGANYLDSGNDLFSHHDNHVSTEIKQQHEAKYKEFNQIEDKVTQKKNIQLKLTLEALHVFF</sequence>
<gene>
    <name evidence="3" type="ORF">RFH988_LOCUS32232</name>
    <name evidence="4" type="ORF">SEV965_LOCUS32918</name>
</gene>
<accession>A0A815H604</accession>
<dbReference type="AlphaFoldDB" id="A0A815H604"/>
<proteinExistence type="inferred from homology"/>
<dbReference type="Proteomes" id="UP000663882">
    <property type="component" value="Unassembled WGS sequence"/>
</dbReference>
<dbReference type="EMBL" id="CAJNOU010004271">
    <property type="protein sequence ID" value="CAF1434456.1"/>
    <property type="molecule type" value="Genomic_DNA"/>
</dbReference>
<dbReference type="PANTHER" id="PTHR19444:SF13">
    <property type="entry name" value="PROTEIN UNC-93 HOMOLOG A"/>
    <property type="match status" value="1"/>
</dbReference>
<evidence type="ECO:0000313" key="3">
    <source>
        <dbReference type="EMBL" id="CAF1349696.1"/>
    </source>
</evidence>
<dbReference type="OrthoDB" id="78663at2759"/>
<reference evidence="3" key="1">
    <citation type="submission" date="2021-02" db="EMBL/GenBank/DDBJ databases">
        <authorList>
            <person name="Nowell W R."/>
        </authorList>
    </citation>
    <scope>NUCLEOTIDE SEQUENCE</scope>
</reference>
<feature type="signal peptide" evidence="2">
    <location>
        <begin position="1"/>
        <end position="17"/>
    </location>
</feature>
<organism evidence="3 5">
    <name type="scientific">Rotaria sordida</name>
    <dbReference type="NCBI Taxonomy" id="392033"/>
    <lineage>
        <taxon>Eukaryota</taxon>
        <taxon>Metazoa</taxon>
        <taxon>Spiralia</taxon>
        <taxon>Gnathifera</taxon>
        <taxon>Rotifera</taxon>
        <taxon>Eurotatoria</taxon>
        <taxon>Bdelloidea</taxon>
        <taxon>Philodinida</taxon>
        <taxon>Philodinidae</taxon>
        <taxon>Rotaria</taxon>
    </lineage>
</organism>
<dbReference type="EMBL" id="CAJNOO010003677">
    <property type="protein sequence ID" value="CAF1349696.1"/>
    <property type="molecule type" value="Genomic_DNA"/>
</dbReference>
<comment type="similarity">
    <text evidence="1">Belongs to the unc-93 family.</text>
</comment>
<name>A0A815H604_9BILA</name>
<keyword evidence="2" id="KW-0732">Signal</keyword>
<evidence type="ECO:0000313" key="5">
    <source>
        <dbReference type="Proteomes" id="UP000663882"/>
    </source>
</evidence>
<comment type="caution">
    <text evidence="3">The sequence shown here is derived from an EMBL/GenBank/DDBJ whole genome shotgun (WGS) entry which is preliminary data.</text>
</comment>
<protein>
    <submittedName>
        <fullName evidence="3">Uncharacterized protein</fullName>
    </submittedName>
</protein>
<dbReference type="InterPro" id="IPR051951">
    <property type="entry name" value="UNC-93_regulatory"/>
</dbReference>
<evidence type="ECO:0000256" key="1">
    <source>
        <dbReference type="ARBA" id="ARBA00009172"/>
    </source>
</evidence>
<evidence type="ECO:0000256" key="2">
    <source>
        <dbReference type="SAM" id="SignalP"/>
    </source>
</evidence>